<dbReference type="Gene3D" id="2.30.40.10">
    <property type="entry name" value="Urease, subunit C, domain 1"/>
    <property type="match status" value="1"/>
</dbReference>
<feature type="region of interest" description="Disordered" evidence="1">
    <location>
        <begin position="424"/>
        <end position="443"/>
    </location>
</feature>
<dbReference type="InterPro" id="IPR011059">
    <property type="entry name" value="Metal-dep_hydrolase_composite"/>
</dbReference>
<dbReference type="Proteomes" id="UP001237823">
    <property type="component" value="Unassembled WGS sequence"/>
</dbReference>
<evidence type="ECO:0000256" key="1">
    <source>
        <dbReference type="SAM" id="MobiDB-lite"/>
    </source>
</evidence>
<comment type="caution">
    <text evidence="3">The sequence shown here is derived from an EMBL/GenBank/DDBJ whole genome shotgun (WGS) entry which is preliminary data.</text>
</comment>
<accession>A0ABT7T1N9</accession>
<feature type="domain" description="Amidohydrolase 3" evidence="2">
    <location>
        <begin position="99"/>
        <end position="399"/>
    </location>
</feature>
<gene>
    <name evidence="3" type="ORF">QUG92_00080</name>
</gene>
<dbReference type="RefSeq" id="WP_289457075.1">
    <property type="nucleotide sequence ID" value="NZ_JAUCML010000001.1"/>
</dbReference>
<sequence>MDATAPRTIGLLRSALLPDGRLVDVTIEDGTVTAVAPAGTLSAPTSTPADATLDLEGRLLLTAPAEPHAHLDKALSADAIRPPLGDLGAAIASWSAHAATMTVEDIADRARTAALALLAAGTTSVRSHVDVLSGRRSPADAPASAESATRGARALVQVREELAGLMDLELVALAGPLAPDAHVEAVLDCGVDLVGGAPHLAEDPLADVDRLLALAERYGVGVDLHTDESLDGPVTLDHYARAVSRLRRDRGDARQYSAGHCVRLGTLGPERLAEVVADVAAADLGIITLPITNLYLQGWQHPVSTPRGLTAIRALTDAGVRVAAGADNVRDPFNPVGRSDALETASLLVSAGHVTPDQAYAMVSDTARSVMGLPAAGPVPGRRADLLAMAATSVTDAVANAPADRIVLSRGRLVARTEVRRNIAAPERTRTGVPPRPQPVPVP</sequence>
<protein>
    <submittedName>
        <fullName evidence="3">Amidohydrolase family protein</fullName>
    </submittedName>
</protein>
<dbReference type="Pfam" id="PF07969">
    <property type="entry name" value="Amidohydro_3"/>
    <property type="match status" value="1"/>
</dbReference>
<dbReference type="InterPro" id="IPR032466">
    <property type="entry name" value="Metal_Hydrolase"/>
</dbReference>
<reference evidence="3 4" key="1">
    <citation type="submission" date="2023-06" db="EMBL/GenBank/DDBJ databases">
        <authorList>
            <person name="Feng G."/>
            <person name="Li J."/>
            <person name="Zhu H."/>
        </authorList>
    </citation>
    <scope>NUCLEOTIDE SEQUENCE [LARGE SCALE GENOMIC DNA]</scope>
    <source>
        <strain evidence="3 4">RHCKG23</strain>
    </source>
</reference>
<evidence type="ECO:0000313" key="3">
    <source>
        <dbReference type="EMBL" id="MDM7883492.1"/>
    </source>
</evidence>
<organism evidence="3 4">
    <name type="scientific">Curtobacterium citri</name>
    <dbReference type="NCBI Taxonomy" id="3055139"/>
    <lineage>
        <taxon>Bacteria</taxon>
        <taxon>Bacillati</taxon>
        <taxon>Actinomycetota</taxon>
        <taxon>Actinomycetes</taxon>
        <taxon>Micrococcales</taxon>
        <taxon>Microbacteriaceae</taxon>
        <taxon>Curtobacterium</taxon>
    </lineage>
</organism>
<evidence type="ECO:0000259" key="2">
    <source>
        <dbReference type="Pfam" id="PF07969"/>
    </source>
</evidence>
<feature type="compositionally biased region" description="Pro residues" evidence="1">
    <location>
        <begin position="434"/>
        <end position="443"/>
    </location>
</feature>
<dbReference type="PANTHER" id="PTHR32027:SF9">
    <property type="entry name" value="BLL3847 PROTEIN"/>
    <property type="match status" value="1"/>
</dbReference>
<dbReference type="InterPro" id="IPR052349">
    <property type="entry name" value="Metallo-hydrolase_Enzymes"/>
</dbReference>
<dbReference type="InterPro" id="IPR013108">
    <property type="entry name" value="Amidohydro_3"/>
</dbReference>
<dbReference type="PANTHER" id="PTHR32027">
    <property type="entry name" value="CYTOSINE DEAMINASE"/>
    <property type="match status" value="1"/>
</dbReference>
<proteinExistence type="predicted"/>
<dbReference type="Gene3D" id="3.20.20.140">
    <property type="entry name" value="Metal-dependent hydrolases"/>
    <property type="match status" value="1"/>
</dbReference>
<dbReference type="EMBL" id="JAUCML010000001">
    <property type="protein sequence ID" value="MDM7883492.1"/>
    <property type="molecule type" value="Genomic_DNA"/>
</dbReference>
<keyword evidence="4" id="KW-1185">Reference proteome</keyword>
<dbReference type="SUPFAM" id="SSF51556">
    <property type="entry name" value="Metallo-dependent hydrolases"/>
    <property type="match status" value="1"/>
</dbReference>
<evidence type="ECO:0000313" key="4">
    <source>
        <dbReference type="Proteomes" id="UP001237823"/>
    </source>
</evidence>
<name>A0ABT7T1N9_9MICO</name>